<organism evidence="5 6">
    <name type="scientific">Edaphobacter modestus</name>
    <dbReference type="NCBI Taxonomy" id="388466"/>
    <lineage>
        <taxon>Bacteria</taxon>
        <taxon>Pseudomonadati</taxon>
        <taxon>Acidobacteriota</taxon>
        <taxon>Terriglobia</taxon>
        <taxon>Terriglobales</taxon>
        <taxon>Acidobacteriaceae</taxon>
        <taxon>Edaphobacter</taxon>
    </lineage>
</organism>
<dbReference type="InterPro" id="IPR015422">
    <property type="entry name" value="PyrdxlP-dep_Trfase_small"/>
</dbReference>
<gene>
    <name evidence="5" type="ORF">BDD14_0219</name>
</gene>
<dbReference type="OrthoDB" id="9810913at2"/>
<dbReference type="GO" id="GO:0030170">
    <property type="term" value="F:pyridoxal phosphate binding"/>
    <property type="evidence" value="ECO:0007669"/>
    <property type="project" value="TreeGrafter"/>
</dbReference>
<evidence type="ECO:0000256" key="1">
    <source>
        <dbReference type="ARBA" id="ARBA00037999"/>
    </source>
</evidence>
<dbReference type="GO" id="GO:0000271">
    <property type="term" value="P:polysaccharide biosynthetic process"/>
    <property type="evidence" value="ECO:0007669"/>
    <property type="project" value="TreeGrafter"/>
</dbReference>
<name>A0A4Q7YQ07_9BACT</name>
<dbReference type="AlphaFoldDB" id="A0A4Q7YQ07"/>
<protein>
    <submittedName>
        <fullName evidence="5">Perosamine synthetase</fullName>
    </submittedName>
</protein>
<dbReference type="InterPro" id="IPR000653">
    <property type="entry name" value="DegT/StrS_aminotransferase"/>
</dbReference>
<evidence type="ECO:0000313" key="5">
    <source>
        <dbReference type="EMBL" id="RZU38911.1"/>
    </source>
</evidence>
<feature type="modified residue" description="N6-(pyridoxal phosphate)lysine" evidence="3">
    <location>
        <position position="184"/>
    </location>
</feature>
<dbReference type="RefSeq" id="WP_130417196.1">
    <property type="nucleotide sequence ID" value="NZ_SHKW01000001.1"/>
</dbReference>
<dbReference type="Gene3D" id="3.90.1150.10">
    <property type="entry name" value="Aspartate Aminotransferase, domain 1"/>
    <property type="match status" value="1"/>
</dbReference>
<evidence type="ECO:0000256" key="2">
    <source>
        <dbReference type="PIRSR" id="PIRSR000390-1"/>
    </source>
</evidence>
<evidence type="ECO:0000313" key="6">
    <source>
        <dbReference type="Proteomes" id="UP000292958"/>
    </source>
</evidence>
<dbReference type="Gene3D" id="3.40.640.10">
    <property type="entry name" value="Type I PLP-dependent aspartate aminotransferase-like (Major domain)"/>
    <property type="match status" value="1"/>
</dbReference>
<evidence type="ECO:0000256" key="3">
    <source>
        <dbReference type="PIRSR" id="PIRSR000390-2"/>
    </source>
</evidence>
<comment type="similarity">
    <text evidence="1 4">Belongs to the DegT/DnrJ/EryC1 family.</text>
</comment>
<dbReference type="PANTHER" id="PTHR30244:SF34">
    <property type="entry name" value="DTDP-4-AMINO-4,6-DIDEOXYGALACTOSE TRANSAMINASE"/>
    <property type="match status" value="1"/>
</dbReference>
<dbReference type="CDD" id="cd00616">
    <property type="entry name" value="AHBA_syn"/>
    <property type="match status" value="1"/>
</dbReference>
<accession>A0A4Q7YQ07</accession>
<dbReference type="EMBL" id="SHKW01000001">
    <property type="protein sequence ID" value="RZU38911.1"/>
    <property type="molecule type" value="Genomic_DNA"/>
</dbReference>
<reference evidence="5 6" key="1">
    <citation type="submission" date="2019-02" db="EMBL/GenBank/DDBJ databases">
        <title>Genomic Encyclopedia of Archaeal and Bacterial Type Strains, Phase II (KMG-II): from individual species to whole genera.</title>
        <authorList>
            <person name="Goeker M."/>
        </authorList>
    </citation>
    <scope>NUCLEOTIDE SEQUENCE [LARGE SCALE GENOMIC DNA]</scope>
    <source>
        <strain evidence="5 6">DSM 18101</strain>
    </source>
</reference>
<keyword evidence="3 4" id="KW-0663">Pyridoxal phosphate</keyword>
<sequence length="394" mass="43944">MKDNWIPFHRPSIGPEELLAVREVLESRWLTTGPVTQQFEREFAEFVDCKYAVAVNSCTAALHLALDSIGITAGDEVLVPSYTFAATAEVVVYLGARPVLCDSLPGGFNIDPADASSRITPKTRAIIAVHIAGEPCNLEALRQLAERHSIHLIEDAAHALPASYAGRRVGSISELTAFSFYATKTITTGEGGMLTTNDETRARRASMMRLHGISGDAWKRYSNQGSWYYEIVDAGLKANMPDLLAALGLAQLKKAEAFHLRRREIADLYLRRLSRIEELEMPPTGDVNVTHSWHLFILRLRPEMLATGRNDLIHQLKQAGVGTSVHFIPLHLHPYYRERYGYRSGDFPNAEDAFTRCVSLPIYPDMNEADVERVTASVEQFVQKNCRRMSICAS</sequence>
<dbReference type="PANTHER" id="PTHR30244">
    <property type="entry name" value="TRANSAMINASE"/>
    <property type="match status" value="1"/>
</dbReference>
<dbReference type="SUPFAM" id="SSF53383">
    <property type="entry name" value="PLP-dependent transferases"/>
    <property type="match status" value="1"/>
</dbReference>
<dbReference type="Proteomes" id="UP000292958">
    <property type="component" value="Unassembled WGS sequence"/>
</dbReference>
<feature type="active site" description="Proton acceptor" evidence="2">
    <location>
        <position position="184"/>
    </location>
</feature>
<comment type="caution">
    <text evidence="5">The sequence shown here is derived from an EMBL/GenBank/DDBJ whole genome shotgun (WGS) entry which is preliminary data.</text>
</comment>
<proteinExistence type="inferred from homology"/>
<keyword evidence="6" id="KW-1185">Reference proteome</keyword>
<dbReference type="PIRSF" id="PIRSF000390">
    <property type="entry name" value="PLP_StrS"/>
    <property type="match status" value="1"/>
</dbReference>
<dbReference type="Pfam" id="PF01041">
    <property type="entry name" value="DegT_DnrJ_EryC1"/>
    <property type="match status" value="1"/>
</dbReference>
<evidence type="ECO:0000256" key="4">
    <source>
        <dbReference type="RuleBase" id="RU004508"/>
    </source>
</evidence>
<dbReference type="InterPro" id="IPR015421">
    <property type="entry name" value="PyrdxlP-dep_Trfase_major"/>
</dbReference>
<dbReference type="GO" id="GO:0008483">
    <property type="term" value="F:transaminase activity"/>
    <property type="evidence" value="ECO:0007669"/>
    <property type="project" value="TreeGrafter"/>
</dbReference>
<dbReference type="InterPro" id="IPR015424">
    <property type="entry name" value="PyrdxlP-dep_Trfase"/>
</dbReference>